<evidence type="ECO:0000259" key="1">
    <source>
        <dbReference type="Pfam" id="PF14033"/>
    </source>
</evidence>
<name>C4R4U0_KOMPG</name>
<dbReference type="KEGG" id="ppa:PAS_chr3_0527"/>
<dbReference type="Pfam" id="PF14033">
    <property type="entry name" value="DUF4246"/>
    <property type="match status" value="1"/>
</dbReference>
<evidence type="ECO:0000259" key="2">
    <source>
        <dbReference type="Pfam" id="PF21666"/>
    </source>
</evidence>
<keyword evidence="4" id="KW-1185">Reference proteome</keyword>
<dbReference type="HOGENOM" id="CLU_012066_3_2_1"/>
<proteinExistence type="predicted"/>
<dbReference type="InParanoid" id="C4R4U0"/>
<sequence length="561" mass="65000">MATKTAIEHFPHPLFDNLSGEPNVCFPRVVDDLIVHQLSYTIRSKPDWTTKYKNAEIREKWIAEMEGQLKLEDIAPLHPAEKIWKFVFEELAWYDKYAEEKGFTAGPNENILFSDRAIGDDFRESLKKFVNEKLEDIPEDAKDWHPGSDNQVLDLVHPSLYPLQHGKTLVLTEKGFEVSKPIVPNEVPKYAPYFSNKYISGDLQWLPSIFNVSKKDGDYVVEIQSYINNLDPLKYGTLYPLIASVFSKAVPGLNLLLTHLSSLERLRVEYPRFDEMDRDWVYTDEFHKKVKALEAARNFGDDWSLLESQRVNYINKSKFLLEFKPPVFEKKVDLADYGDLKVITKLANIHLTPEKPSYPGGSWHVEGTVNEDIVATVLYYYDSENIGESKLSFRNATIEPHYEQHDHDGIRQIFGLWHEGNLTRYLGSVDCIENRLLIFPNLYQHHVDPFELVDKTKPGHRKILCFFLVDPNNKHTIASDKVPPQQQDMLVDDITSFFGKEASSQFSNKILEEIASKVQYTMSLDEAKRVRERLMKERAPVEEFDWGDGLVYNTLFNLCEH</sequence>
<dbReference type="OMA" id="GYDWEPS"/>
<dbReference type="PANTHER" id="PTHR33119:SF1">
    <property type="entry name" value="FE2OG DIOXYGENASE DOMAIN-CONTAINING PROTEIN"/>
    <property type="match status" value="1"/>
</dbReference>
<gene>
    <name evidence="3" type="ordered locus">PAS_chr3_0527</name>
</gene>
<dbReference type="EMBL" id="FN392321">
    <property type="protein sequence ID" value="CAY70576.1"/>
    <property type="molecule type" value="Genomic_DNA"/>
</dbReference>
<dbReference type="Pfam" id="PF21666">
    <property type="entry name" value="DUF4246_N"/>
    <property type="match status" value="1"/>
</dbReference>
<feature type="domain" description="DUF4246" evidence="1">
    <location>
        <begin position="81"/>
        <end position="491"/>
    </location>
</feature>
<dbReference type="STRING" id="644223.C4R4U0"/>
<dbReference type="Proteomes" id="UP000000314">
    <property type="component" value="Chromosome 3"/>
</dbReference>
<dbReference type="InterPro" id="IPR049192">
    <property type="entry name" value="DUF4246_C"/>
</dbReference>
<dbReference type="InterPro" id="IPR049207">
    <property type="entry name" value="DUF4246_N"/>
</dbReference>
<dbReference type="GeneID" id="8199895"/>
<accession>C4R4U0</accession>
<dbReference type="OrthoDB" id="415532at2759"/>
<dbReference type="RefSeq" id="XP_002492755.1">
    <property type="nucleotide sequence ID" value="XM_002492710.1"/>
</dbReference>
<protein>
    <submittedName>
        <fullName evidence="3">Uncharacterized protein</fullName>
    </submittedName>
</protein>
<dbReference type="InterPro" id="IPR025340">
    <property type="entry name" value="DUF4246"/>
</dbReference>
<dbReference type="AlphaFoldDB" id="C4R4U0"/>
<dbReference type="eggNOG" id="ENOG502QQIE">
    <property type="taxonomic scope" value="Eukaryota"/>
</dbReference>
<feature type="domain" description="DUF4246" evidence="2">
    <location>
        <begin position="5"/>
        <end position="64"/>
    </location>
</feature>
<organism evidence="3 4">
    <name type="scientific">Komagataella phaffii (strain GS115 / ATCC 20864)</name>
    <name type="common">Yeast</name>
    <name type="synonym">Pichia pastoris</name>
    <dbReference type="NCBI Taxonomy" id="644223"/>
    <lineage>
        <taxon>Eukaryota</taxon>
        <taxon>Fungi</taxon>
        <taxon>Dikarya</taxon>
        <taxon>Ascomycota</taxon>
        <taxon>Saccharomycotina</taxon>
        <taxon>Pichiomycetes</taxon>
        <taxon>Pichiales</taxon>
        <taxon>Pichiaceae</taxon>
        <taxon>Komagataella</taxon>
    </lineage>
</organism>
<evidence type="ECO:0000313" key="3">
    <source>
        <dbReference type="EMBL" id="CAY70576.1"/>
    </source>
</evidence>
<reference evidence="3 4" key="1">
    <citation type="journal article" date="2009" name="Nat. Biotechnol.">
        <title>Genome sequence of the recombinant protein production host Pichia pastoris.</title>
        <authorList>
            <person name="De Schutter K."/>
            <person name="Lin Y.C."/>
            <person name="Tiels P."/>
            <person name="Van Hecke A."/>
            <person name="Glinka S."/>
            <person name="Weber-Lehmann J."/>
            <person name="Rouze P."/>
            <person name="Van de Peer Y."/>
            <person name="Callewaert N."/>
        </authorList>
    </citation>
    <scope>NUCLEOTIDE SEQUENCE [LARGE SCALE GENOMIC DNA]</scope>
    <source>
        <strain evidence="4">GS115 / ATCC 20864</strain>
    </source>
</reference>
<dbReference type="PANTHER" id="PTHR33119">
    <property type="entry name" value="IFI3P"/>
    <property type="match status" value="1"/>
</dbReference>
<evidence type="ECO:0000313" key="4">
    <source>
        <dbReference type="Proteomes" id="UP000000314"/>
    </source>
</evidence>